<accession>A0A424Z017</accession>
<dbReference type="RefSeq" id="WP_124134089.1">
    <property type="nucleotide sequence ID" value="NZ_QURW01000011.1"/>
</dbReference>
<dbReference type="AlphaFoldDB" id="A0A424Z017"/>
<sequence length="59" mass="7118">MFFLKKNTYKQNNLSNYSQTMLDYRLYEFKNKIKKISKEEASAYLLAKQLSKLIKADKF</sequence>
<name>A0A424Z017_9BACT</name>
<proteinExistence type="predicted"/>
<evidence type="ECO:0000313" key="2">
    <source>
        <dbReference type="Proteomes" id="UP000286095"/>
    </source>
</evidence>
<protein>
    <submittedName>
        <fullName evidence="1">Molybdenum cofactor biosynthesis protein</fullName>
    </submittedName>
</protein>
<dbReference type="EMBL" id="QURW01000011">
    <property type="protein sequence ID" value="RQD87216.1"/>
    <property type="molecule type" value="Genomic_DNA"/>
</dbReference>
<evidence type="ECO:0000313" key="1">
    <source>
        <dbReference type="EMBL" id="RQD87216.1"/>
    </source>
</evidence>
<dbReference type="Proteomes" id="UP000286095">
    <property type="component" value="Unassembled WGS sequence"/>
</dbReference>
<organism evidence="1 2">
    <name type="scientific">Campylobacter hepaticus</name>
    <dbReference type="NCBI Taxonomy" id="1813019"/>
    <lineage>
        <taxon>Bacteria</taxon>
        <taxon>Pseudomonadati</taxon>
        <taxon>Campylobacterota</taxon>
        <taxon>Epsilonproteobacteria</taxon>
        <taxon>Campylobacterales</taxon>
        <taxon>Campylobacteraceae</taxon>
        <taxon>Campylobacter</taxon>
    </lineage>
</organism>
<reference evidence="1 2" key="1">
    <citation type="submission" date="2018-08" db="EMBL/GenBank/DDBJ databases">
        <title>Survival mechanisms of Campylobacter hepaticus identified by genomic analysis and comparative transcriptomic analysis of in vivo and in vitro derived bacteria.</title>
        <authorList>
            <person name="Van T.T.H."/>
            <person name="Moore R.J."/>
        </authorList>
    </citation>
    <scope>NUCLEOTIDE SEQUENCE [LARGE SCALE GENOMIC DNA]</scope>
    <source>
        <strain evidence="1 2">54L</strain>
    </source>
</reference>
<gene>
    <name evidence="1" type="ORF">DZD40_05135</name>
</gene>
<comment type="caution">
    <text evidence="1">The sequence shown here is derived from an EMBL/GenBank/DDBJ whole genome shotgun (WGS) entry which is preliminary data.</text>
</comment>